<dbReference type="Proteomes" id="UP001385951">
    <property type="component" value="Unassembled WGS sequence"/>
</dbReference>
<keyword evidence="1" id="KW-0143">Chaperone</keyword>
<dbReference type="GO" id="GO:0005783">
    <property type="term" value="C:endoplasmic reticulum"/>
    <property type="evidence" value="ECO:0007669"/>
    <property type="project" value="TreeGrafter"/>
</dbReference>
<dbReference type="InterPro" id="IPR051948">
    <property type="entry name" value="Hsp70_co-chaperone_J-domain"/>
</dbReference>
<feature type="region of interest" description="Disordered" evidence="2">
    <location>
        <begin position="408"/>
        <end position="462"/>
    </location>
</feature>
<evidence type="ECO:0000259" key="4">
    <source>
        <dbReference type="PROSITE" id="PS50076"/>
    </source>
</evidence>
<comment type="caution">
    <text evidence="5">The sequence shown here is derived from an EMBL/GenBank/DDBJ whole genome shotgun (WGS) entry which is preliminary data.</text>
</comment>
<dbReference type="PRINTS" id="PR00625">
    <property type="entry name" value="JDOMAIN"/>
</dbReference>
<evidence type="ECO:0000313" key="6">
    <source>
        <dbReference type="Proteomes" id="UP001385951"/>
    </source>
</evidence>
<dbReference type="AlphaFoldDB" id="A0AAW0GJ77"/>
<keyword evidence="3" id="KW-1133">Transmembrane helix</keyword>
<feature type="domain" description="J" evidence="4">
    <location>
        <begin position="77"/>
        <end position="140"/>
    </location>
</feature>
<evidence type="ECO:0000256" key="3">
    <source>
        <dbReference type="SAM" id="Phobius"/>
    </source>
</evidence>
<dbReference type="PROSITE" id="PS50076">
    <property type="entry name" value="DNAJ_2"/>
    <property type="match status" value="1"/>
</dbReference>
<reference evidence="5 6" key="1">
    <citation type="submission" date="2022-09" db="EMBL/GenBank/DDBJ databases">
        <authorList>
            <person name="Palmer J.M."/>
        </authorList>
    </citation>
    <scope>NUCLEOTIDE SEQUENCE [LARGE SCALE GENOMIC DNA]</scope>
    <source>
        <strain evidence="5 6">DSM 7382</strain>
    </source>
</reference>
<evidence type="ECO:0000313" key="5">
    <source>
        <dbReference type="EMBL" id="KAK7691844.1"/>
    </source>
</evidence>
<accession>A0AAW0GJ77</accession>
<dbReference type="InterPro" id="IPR036869">
    <property type="entry name" value="J_dom_sf"/>
</dbReference>
<protein>
    <recommendedName>
        <fullName evidence="4">J domain-containing protein</fullName>
    </recommendedName>
</protein>
<dbReference type="Gene3D" id="1.10.287.110">
    <property type="entry name" value="DnaJ domain"/>
    <property type="match status" value="1"/>
</dbReference>
<dbReference type="CDD" id="cd06257">
    <property type="entry name" value="DnaJ"/>
    <property type="match status" value="1"/>
</dbReference>
<sequence length="462" mass="51088">MATSIISSLVGWQFIPDFATRQLLPYFHQGYTTIFRRPSPPPGTPQYARHYRYVYALVVTSYLIYNFRGAALSMPPNYYEILGVSPTSDDSGLKSAFRQFAKKYHPDRVGPQGEGLFMEVRDAFEALKNPTTRFAYDRFGPDALSWDCTTLREYVRHGLMQSSGFHITSLCILLLFSSIGKPSPVAFWRYILFALIFIYELIFILSPSLTPPSSTPLSSFLFSDPTSAASSSFFSLLWPNRVAYQHVRFLHSLSILISVALSRVAPVLFPETVYGGSVSPKTLVNELNKIMGAAQVAFNEATAMVNIELHSVHGPSTGAQPTGATFPLIPPLQQLPPSVMDHITTELENLIIEGKLRKEEGPMRSAIDSAIQRRRQQPTLTTHQTLPAFPAHSPRPYEDDKGYFERTEGNGAAIRGSPVRPGQRSPKKVIGLGWGAGSTRGSPSPGHSLPPEGYVRGRSLSC</sequence>
<dbReference type="GO" id="GO:0036503">
    <property type="term" value="P:ERAD pathway"/>
    <property type="evidence" value="ECO:0007669"/>
    <property type="project" value="TreeGrafter"/>
</dbReference>
<dbReference type="GO" id="GO:0051787">
    <property type="term" value="F:misfolded protein binding"/>
    <property type="evidence" value="ECO:0007669"/>
    <property type="project" value="TreeGrafter"/>
</dbReference>
<dbReference type="PANTHER" id="PTHR44360:SF1">
    <property type="entry name" value="DNAJ HOMOLOG SUBFAMILY B MEMBER 9"/>
    <property type="match status" value="1"/>
</dbReference>
<dbReference type="GO" id="GO:0051087">
    <property type="term" value="F:protein-folding chaperone binding"/>
    <property type="evidence" value="ECO:0007669"/>
    <property type="project" value="TreeGrafter"/>
</dbReference>
<evidence type="ECO:0000256" key="2">
    <source>
        <dbReference type="SAM" id="MobiDB-lite"/>
    </source>
</evidence>
<dbReference type="PANTHER" id="PTHR44360">
    <property type="entry name" value="DNAJ HOMOLOG SUBFAMILY B MEMBER 9"/>
    <property type="match status" value="1"/>
</dbReference>
<feature type="transmembrane region" description="Helical" evidence="3">
    <location>
        <begin position="187"/>
        <end position="205"/>
    </location>
</feature>
<dbReference type="Pfam" id="PF00226">
    <property type="entry name" value="DnaJ"/>
    <property type="match status" value="1"/>
</dbReference>
<keyword evidence="3" id="KW-0812">Transmembrane</keyword>
<dbReference type="InterPro" id="IPR001623">
    <property type="entry name" value="DnaJ_domain"/>
</dbReference>
<organism evidence="5 6">
    <name type="scientific">Cerrena zonata</name>
    <dbReference type="NCBI Taxonomy" id="2478898"/>
    <lineage>
        <taxon>Eukaryota</taxon>
        <taxon>Fungi</taxon>
        <taxon>Dikarya</taxon>
        <taxon>Basidiomycota</taxon>
        <taxon>Agaricomycotina</taxon>
        <taxon>Agaricomycetes</taxon>
        <taxon>Polyporales</taxon>
        <taxon>Cerrenaceae</taxon>
        <taxon>Cerrena</taxon>
    </lineage>
</organism>
<dbReference type="SUPFAM" id="SSF46565">
    <property type="entry name" value="Chaperone J-domain"/>
    <property type="match status" value="1"/>
</dbReference>
<keyword evidence="3" id="KW-0472">Membrane</keyword>
<feature type="transmembrane region" description="Helical" evidence="3">
    <location>
        <begin position="163"/>
        <end position="180"/>
    </location>
</feature>
<evidence type="ECO:0000256" key="1">
    <source>
        <dbReference type="ARBA" id="ARBA00023186"/>
    </source>
</evidence>
<gene>
    <name evidence="5" type="ORF">QCA50_005248</name>
</gene>
<dbReference type="SMART" id="SM00271">
    <property type="entry name" value="DnaJ"/>
    <property type="match status" value="1"/>
</dbReference>
<proteinExistence type="predicted"/>
<keyword evidence="6" id="KW-1185">Reference proteome</keyword>
<dbReference type="EMBL" id="JASBNA010000005">
    <property type="protein sequence ID" value="KAK7691844.1"/>
    <property type="molecule type" value="Genomic_DNA"/>
</dbReference>
<name>A0AAW0GJ77_9APHY</name>